<sequence>MTWNGDAFGGTKLAVHCGPDLLVYLRDDKPDIPHPGTWDLPGGEREPGEDPPTTGLRELHEEFGLMLPAERVENLTCYPSASGLPTWFGTLEITRSEVKSVRFGDEGQFWLLMPIHAFIEHRLASAALRTRVRNAWQL</sequence>
<dbReference type="RefSeq" id="WP_377379156.1">
    <property type="nucleotide sequence ID" value="NZ_JBHSSW010000013.1"/>
</dbReference>
<feature type="region of interest" description="Disordered" evidence="1">
    <location>
        <begin position="33"/>
        <end position="55"/>
    </location>
</feature>
<accession>A0ABW1SAW8</accession>
<keyword evidence="4" id="KW-1185">Reference proteome</keyword>
<protein>
    <submittedName>
        <fullName evidence="3">NUDIX domain-containing protein</fullName>
    </submittedName>
</protein>
<name>A0ABW1SAW8_9PROT</name>
<dbReference type="InterPro" id="IPR000086">
    <property type="entry name" value="NUDIX_hydrolase_dom"/>
</dbReference>
<evidence type="ECO:0000313" key="3">
    <source>
        <dbReference type="EMBL" id="MFC6198701.1"/>
    </source>
</evidence>
<gene>
    <name evidence="3" type="ORF">ACFQDM_11450</name>
</gene>
<organism evidence="3 4">
    <name type="scientific">Ponticaulis profundi</name>
    <dbReference type="NCBI Taxonomy" id="2665222"/>
    <lineage>
        <taxon>Bacteria</taxon>
        <taxon>Pseudomonadati</taxon>
        <taxon>Pseudomonadota</taxon>
        <taxon>Alphaproteobacteria</taxon>
        <taxon>Hyphomonadales</taxon>
        <taxon>Hyphomonadaceae</taxon>
        <taxon>Ponticaulis</taxon>
    </lineage>
</organism>
<dbReference type="Gene3D" id="3.90.79.10">
    <property type="entry name" value="Nucleoside Triphosphate Pyrophosphohydrolase"/>
    <property type="match status" value="1"/>
</dbReference>
<evidence type="ECO:0000313" key="4">
    <source>
        <dbReference type="Proteomes" id="UP001596303"/>
    </source>
</evidence>
<dbReference type="Proteomes" id="UP001596303">
    <property type="component" value="Unassembled WGS sequence"/>
</dbReference>
<comment type="caution">
    <text evidence="3">The sequence shown here is derived from an EMBL/GenBank/DDBJ whole genome shotgun (WGS) entry which is preliminary data.</text>
</comment>
<feature type="domain" description="Nudix hydrolase" evidence="2">
    <location>
        <begin position="3"/>
        <end position="138"/>
    </location>
</feature>
<dbReference type="PROSITE" id="PS51462">
    <property type="entry name" value="NUDIX"/>
    <property type="match status" value="1"/>
</dbReference>
<dbReference type="EMBL" id="JBHSSW010000013">
    <property type="protein sequence ID" value="MFC6198701.1"/>
    <property type="molecule type" value="Genomic_DNA"/>
</dbReference>
<dbReference type="SUPFAM" id="SSF55811">
    <property type="entry name" value="Nudix"/>
    <property type="match status" value="1"/>
</dbReference>
<reference evidence="4" key="1">
    <citation type="journal article" date="2019" name="Int. J. Syst. Evol. Microbiol.">
        <title>The Global Catalogue of Microorganisms (GCM) 10K type strain sequencing project: providing services to taxonomists for standard genome sequencing and annotation.</title>
        <authorList>
            <consortium name="The Broad Institute Genomics Platform"/>
            <consortium name="The Broad Institute Genome Sequencing Center for Infectious Disease"/>
            <person name="Wu L."/>
            <person name="Ma J."/>
        </authorList>
    </citation>
    <scope>NUCLEOTIDE SEQUENCE [LARGE SCALE GENOMIC DNA]</scope>
    <source>
        <strain evidence="4">CGMCC-1.15741</strain>
    </source>
</reference>
<evidence type="ECO:0000259" key="2">
    <source>
        <dbReference type="PROSITE" id="PS51462"/>
    </source>
</evidence>
<dbReference type="InterPro" id="IPR015797">
    <property type="entry name" value="NUDIX_hydrolase-like_dom_sf"/>
</dbReference>
<dbReference type="Pfam" id="PF00293">
    <property type="entry name" value="NUDIX"/>
    <property type="match status" value="1"/>
</dbReference>
<proteinExistence type="predicted"/>
<evidence type="ECO:0000256" key="1">
    <source>
        <dbReference type="SAM" id="MobiDB-lite"/>
    </source>
</evidence>